<protein>
    <submittedName>
        <fullName evidence="4">Cell surface hyaluronidase-like</fullName>
    </submittedName>
</protein>
<dbReference type="PANTHER" id="PTHR15535:SF17">
    <property type="entry name" value="TRANSMEMBRANE PROTEIN"/>
    <property type="match status" value="1"/>
</dbReference>
<dbReference type="OrthoDB" id="5984755at2759"/>
<gene>
    <name evidence="4" type="primary">LOC118405152</name>
</gene>
<evidence type="ECO:0000259" key="2">
    <source>
        <dbReference type="Pfam" id="PF24605"/>
    </source>
</evidence>
<feature type="domain" description="CEMIP" evidence="2">
    <location>
        <begin position="1"/>
        <end position="28"/>
    </location>
</feature>
<dbReference type="InterPro" id="IPR039477">
    <property type="entry name" value="ILEI/PANDER_dom"/>
</dbReference>
<keyword evidence="3" id="KW-1185">Reference proteome</keyword>
<evidence type="ECO:0000313" key="4">
    <source>
        <dbReference type="RefSeq" id="XP_035660471.1"/>
    </source>
</evidence>
<organism evidence="3 4">
    <name type="scientific">Branchiostoma floridae</name>
    <name type="common">Florida lancelet</name>
    <name type="synonym">Amphioxus</name>
    <dbReference type="NCBI Taxonomy" id="7739"/>
    <lineage>
        <taxon>Eukaryota</taxon>
        <taxon>Metazoa</taxon>
        <taxon>Chordata</taxon>
        <taxon>Cephalochordata</taxon>
        <taxon>Leptocardii</taxon>
        <taxon>Amphioxiformes</taxon>
        <taxon>Branchiostomatidae</taxon>
        <taxon>Branchiostoma</taxon>
    </lineage>
</organism>
<name>A0A9J7K807_BRAFL</name>
<dbReference type="InterPro" id="IPR055400">
    <property type="entry name" value="CEMIP_X"/>
</dbReference>
<dbReference type="PROSITE" id="PS52031">
    <property type="entry name" value="GG_LECTIN"/>
    <property type="match status" value="1"/>
</dbReference>
<accession>A0A9J7K807</accession>
<sequence>MGCERIIIHAFVMSDEVANCTIEAYPKYYTPPTETVPMAIHVAEQESCSNCGSQIPIVFDDRQQYANITIVSSGFFEVKNGLQTYVEVNGVKVIGRRGYLVVAVDVTSGNVTHQRSFDTFAQARKDEAMARFIRKEVPLESIILVSVKDESSRRANHCLQALREIGAKEPVKTGFRGSFAMIGYKGLTQPSWIQQINLPPKKGPAEIRTLIPLLK</sequence>
<feature type="domain" description="ILEI/PANDER" evidence="1">
    <location>
        <begin position="97"/>
        <end position="186"/>
    </location>
</feature>
<evidence type="ECO:0000313" key="3">
    <source>
        <dbReference type="Proteomes" id="UP000001554"/>
    </source>
</evidence>
<dbReference type="AlphaFoldDB" id="A0A9J7K807"/>
<reference evidence="4" key="2">
    <citation type="submission" date="2025-08" db="UniProtKB">
        <authorList>
            <consortium name="RefSeq"/>
        </authorList>
    </citation>
    <scope>IDENTIFICATION</scope>
    <source>
        <strain evidence="4">S238N-H82</strain>
        <tissue evidence="4">Testes</tissue>
    </source>
</reference>
<dbReference type="InterPro" id="IPR052252">
    <property type="entry name" value="CEMIP/CEMIP2"/>
</dbReference>
<dbReference type="RefSeq" id="XP_035660471.1">
    <property type="nucleotide sequence ID" value="XM_035804578.1"/>
</dbReference>
<dbReference type="KEGG" id="bfo:118405152"/>
<dbReference type="PANTHER" id="PTHR15535">
    <property type="entry name" value="TRANSMEMBRANE PROTEIN 2-RELATED"/>
    <property type="match status" value="1"/>
</dbReference>
<dbReference type="Pfam" id="PF24605">
    <property type="entry name" value="CEMIP_X"/>
    <property type="match status" value="1"/>
</dbReference>
<reference evidence="3" key="1">
    <citation type="journal article" date="2020" name="Nat. Ecol. Evol.">
        <title>Deeply conserved synteny resolves early events in vertebrate evolution.</title>
        <authorList>
            <person name="Simakov O."/>
            <person name="Marletaz F."/>
            <person name="Yue J.X."/>
            <person name="O'Connell B."/>
            <person name="Jenkins J."/>
            <person name="Brandt A."/>
            <person name="Calef R."/>
            <person name="Tung C.H."/>
            <person name="Huang T.K."/>
            <person name="Schmutz J."/>
            <person name="Satoh N."/>
            <person name="Yu J.K."/>
            <person name="Putnam N.H."/>
            <person name="Green R.E."/>
            <person name="Rokhsar D.S."/>
        </authorList>
    </citation>
    <scope>NUCLEOTIDE SEQUENCE [LARGE SCALE GENOMIC DNA]</scope>
    <source>
        <strain evidence="3">S238N-H82</strain>
    </source>
</reference>
<evidence type="ECO:0000259" key="1">
    <source>
        <dbReference type="Pfam" id="PF15711"/>
    </source>
</evidence>
<dbReference type="Proteomes" id="UP000001554">
    <property type="component" value="Chromosome 17"/>
</dbReference>
<dbReference type="Pfam" id="PF15711">
    <property type="entry name" value="ILEI"/>
    <property type="match status" value="1"/>
</dbReference>
<dbReference type="GeneID" id="118405152"/>
<proteinExistence type="predicted"/>